<proteinExistence type="predicted"/>
<dbReference type="AlphaFoldDB" id="A0A9Q0N3G9"/>
<evidence type="ECO:0000313" key="2">
    <source>
        <dbReference type="Proteomes" id="UP001151699"/>
    </source>
</evidence>
<evidence type="ECO:0000313" key="1">
    <source>
        <dbReference type="EMBL" id="KAJ6642903.1"/>
    </source>
</evidence>
<sequence>MHWGLTRICPLFDQTNLYLWLCLSDLAANNNSWLALVNCSFSNGGPHALEFQLQLIDRDMKLSVFYLEQIECRLKLSGLPATNAQNLTVPGTPHTSGEKECKKTAQNDQLTRFINQQLSETKSVYPFLCSLTANALTRSVSDLQVKSQFVHSLSSTSNKLGDAVHEFCKSNETEIKQPLECFIAVLRKCCVYQGCFIEINLVNNITFDSDDKRPTKKCPDLKEKKAKMSLQEIHVKFIEIIERKQKTDSYFIHKRLVHQSEKND</sequence>
<comment type="caution">
    <text evidence="1">The sequence shown here is derived from an EMBL/GenBank/DDBJ whole genome shotgun (WGS) entry which is preliminary data.</text>
</comment>
<keyword evidence="2" id="KW-1185">Reference proteome</keyword>
<dbReference type="EMBL" id="WJQU01000002">
    <property type="protein sequence ID" value="KAJ6642903.1"/>
    <property type="molecule type" value="Genomic_DNA"/>
</dbReference>
<organism evidence="1 2">
    <name type="scientific">Pseudolycoriella hygida</name>
    <dbReference type="NCBI Taxonomy" id="35572"/>
    <lineage>
        <taxon>Eukaryota</taxon>
        <taxon>Metazoa</taxon>
        <taxon>Ecdysozoa</taxon>
        <taxon>Arthropoda</taxon>
        <taxon>Hexapoda</taxon>
        <taxon>Insecta</taxon>
        <taxon>Pterygota</taxon>
        <taxon>Neoptera</taxon>
        <taxon>Endopterygota</taxon>
        <taxon>Diptera</taxon>
        <taxon>Nematocera</taxon>
        <taxon>Sciaroidea</taxon>
        <taxon>Sciaridae</taxon>
        <taxon>Pseudolycoriella</taxon>
    </lineage>
</organism>
<accession>A0A9Q0N3G9</accession>
<gene>
    <name evidence="1" type="ORF">Bhyg_07859</name>
</gene>
<dbReference type="Proteomes" id="UP001151699">
    <property type="component" value="Chromosome B"/>
</dbReference>
<name>A0A9Q0N3G9_9DIPT</name>
<protein>
    <submittedName>
        <fullName evidence="1">Uncharacterized protein</fullName>
    </submittedName>
</protein>
<reference evidence="1" key="1">
    <citation type="submission" date="2022-07" db="EMBL/GenBank/DDBJ databases">
        <authorList>
            <person name="Trinca V."/>
            <person name="Uliana J.V.C."/>
            <person name="Torres T.T."/>
            <person name="Ward R.J."/>
            <person name="Monesi N."/>
        </authorList>
    </citation>
    <scope>NUCLEOTIDE SEQUENCE</scope>
    <source>
        <strain evidence="1">HSMRA1968</strain>
        <tissue evidence="1">Whole embryos</tissue>
    </source>
</reference>